<evidence type="ECO:0000256" key="1">
    <source>
        <dbReference type="SAM" id="MobiDB-lite"/>
    </source>
</evidence>
<name>A0A645GF03_9ZZZZ</name>
<feature type="region of interest" description="Disordered" evidence="1">
    <location>
        <begin position="32"/>
        <end position="56"/>
    </location>
</feature>
<gene>
    <name evidence="2" type="ORF">SDC9_169746</name>
</gene>
<dbReference type="EMBL" id="VSSQ01070579">
    <property type="protein sequence ID" value="MPN22363.1"/>
    <property type="molecule type" value="Genomic_DNA"/>
</dbReference>
<proteinExistence type="predicted"/>
<dbReference type="AlphaFoldDB" id="A0A645GF03"/>
<accession>A0A645GF03</accession>
<reference evidence="2" key="1">
    <citation type="submission" date="2019-08" db="EMBL/GenBank/DDBJ databases">
        <authorList>
            <person name="Kucharzyk K."/>
            <person name="Murdoch R.W."/>
            <person name="Higgins S."/>
            <person name="Loffler F."/>
        </authorList>
    </citation>
    <scope>NUCLEOTIDE SEQUENCE</scope>
</reference>
<comment type="caution">
    <text evidence="2">The sequence shown here is derived from an EMBL/GenBank/DDBJ whole genome shotgun (WGS) entry which is preliminary data.</text>
</comment>
<evidence type="ECO:0000313" key="2">
    <source>
        <dbReference type="EMBL" id="MPN22363.1"/>
    </source>
</evidence>
<protein>
    <submittedName>
        <fullName evidence="2">Uncharacterized protein</fullName>
    </submittedName>
</protein>
<organism evidence="2">
    <name type="scientific">bioreactor metagenome</name>
    <dbReference type="NCBI Taxonomy" id="1076179"/>
    <lineage>
        <taxon>unclassified sequences</taxon>
        <taxon>metagenomes</taxon>
        <taxon>ecological metagenomes</taxon>
    </lineage>
</organism>
<sequence length="89" mass="9763">MVAVVQTNTDNFAHAAHRTAQAHALVHQRQPVHVDSGQRRQRARRHLGGADVGQQHRKITHTALGIQHTGTLCATRAISDEFHETSFGG</sequence>